<dbReference type="RefSeq" id="WP_280883182.1">
    <property type="nucleotide sequence ID" value="NZ_JARXVH010000037.1"/>
</dbReference>
<evidence type="ECO:0000256" key="7">
    <source>
        <dbReference type="ARBA" id="ARBA00022777"/>
    </source>
</evidence>
<dbReference type="PROSITE" id="PS50885">
    <property type="entry name" value="HAMP"/>
    <property type="match status" value="1"/>
</dbReference>
<dbReference type="SUPFAM" id="SSF158472">
    <property type="entry name" value="HAMP domain-like"/>
    <property type="match status" value="1"/>
</dbReference>
<evidence type="ECO:0000256" key="9">
    <source>
        <dbReference type="ARBA" id="ARBA00023012"/>
    </source>
</evidence>
<dbReference type="InterPro" id="IPR036097">
    <property type="entry name" value="HisK_dim/P_sf"/>
</dbReference>
<feature type="transmembrane region" description="Helical" evidence="10">
    <location>
        <begin position="121"/>
        <end position="144"/>
    </location>
</feature>
<dbReference type="SUPFAM" id="SSF47384">
    <property type="entry name" value="Homodimeric domain of signal transducing histidine kinase"/>
    <property type="match status" value="1"/>
</dbReference>
<keyword evidence="6 10" id="KW-0812">Transmembrane</keyword>
<name>A0ABT6M202_9ACTN</name>
<dbReference type="Pfam" id="PF02518">
    <property type="entry name" value="HATPase_c"/>
    <property type="match status" value="1"/>
</dbReference>
<gene>
    <name evidence="13" type="ORF">M2283_009922</name>
</gene>
<evidence type="ECO:0000259" key="12">
    <source>
        <dbReference type="PROSITE" id="PS50885"/>
    </source>
</evidence>
<dbReference type="InterPro" id="IPR036890">
    <property type="entry name" value="HATPase_C_sf"/>
</dbReference>
<evidence type="ECO:0000256" key="10">
    <source>
        <dbReference type="SAM" id="Phobius"/>
    </source>
</evidence>
<dbReference type="Gene3D" id="1.10.287.130">
    <property type="match status" value="1"/>
</dbReference>
<dbReference type="PROSITE" id="PS50109">
    <property type="entry name" value="HIS_KIN"/>
    <property type="match status" value="1"/>
</dbReference>
<sequence length="432" mass="47211">MPVRPFPLSADFLDRARVAALLKPRKVRMRLTLLYGALFIVSGVVLLTITYLLVAGTTTSGLVLIDGFRAPTDSDRPPQISRYIGEDSPDTLGRRPGAVDEQAQALREQALHTHQEMIDNLMFNAVIALAITTLISIWLGWVVAGRVLRPLRSMTTTIQRITARNVHERLAVEGPSDELKDLADTVDGLLGRLETAIDSHKRFVANAAHELRTPLTMEHALLEESLIDRDPTVDTFRMNFERLLTISKQQGRLLEALFFLSTSERGLDRPEPVDLADLAEEAVCALRPAADKRGLRLDTRIAPAPLEGDPVLVGRLVANLLDNALSYNVQDGHVDLTVGTRDGSAFITAANTGQRVPDDEVDRLFHPFQRLNRSADDGHHGLGLSIVRSIVDAHGAELTAHAGADGGLVVDIVFPERYQLVGTPAKMAGNSP</sequence>
<dbReference type="InterPro" id="IPR003594">
    <property type="entry name" value="HATPase_dom"/>
</dbReference>
<dbReference type="PANTHER" id="PTHR45436">
    <property type="entry name" value="SENSOR HISTIDINE KINASE YKOH"/>
    <property type="match status" value="1"/>
</dbReference>
<dbReference type="CDD" id="cd00075">
    <property type="entry name" value="HATPase"/>
    <property type="match status" value="1"/>
</dbReference>
<keyword evidence="8 10" id="KW-1133">Transmembrane helix</keyword>
<evidence type="ECO:0000259" key="11">
    <source>
        <dbReference type="PROSITE" id="PS50109"/>
    </source>
</evidence>
<comment type="catalytic activity">
    <reaction evidence="1">
        <text>ATP + protein L-histidine = ADP + protein N-phospho-L-histidine.</text>
        <dbReference type="EC" id="2.7.13.3"/>
    </reaction>
</comment>
<dbReference type="CDD" id="cd06225">
    <property type="entry name" value="HAMP"/>
    <property type="match status" value="1"/>
</dbReference>
<evidence type="ECO:0000256" key="2">
    <source>
        <dbReference type="ARBA" id="ARBA00004236"/>
    </source>
</evidence>
<dbReference type="Gene3D" id="6.10.340.10">
    <property type="match status" value="1"/>
</dbReference>
<comment type="subcellular location">
    <subcellularLocation>
        <location evidence="2">Cell membrane</location>
    </subcellularLocation>
</comment>
<dbReference type="SMART" id="SM00387">
    <property type="entry name" value="HATPase_c"/>
    <property type="match status" value="1"/>
</dbReference>
<evidence type="ECO:0000256" key="8">
    <source>
        <dbReference type="ARBA" id="ARBA00022989"/>
    </source>
</evidence>
<keyword evidence="5" id="KW-0808">Transferase</keyword>
<dbReference type="SUPFAM" id="SSF55874">
    <property type="entry name" value="ATPase domain of HSP90 chaperone/DNA topoisomerase II/histidine kinase"/>
    <property type="match status" value="1"/>
</dbReference>
<feature type="transmembrane region" description="Helical" evidence="10">
    <location>
        <begin position="33"/>
        <end position="54"/>
    </location>
</feature>
<dbReference type="Pfam" id="PF00672">
    <property type="entry name" value="HAMP"/>
    <property type="match status" value="1"/>
</dbReference>
<dbReference type="PANTHER" id="PTHR45436:SF5">
    <property type="entry name" value="SENSOR HISTIDINE KINASE TRCS"/>
    <property type="match status" value="1"/>
</dbReference>
<reference evidence="13 14" key="1">
    <citation type="submission" date="2023-04" db="EMBL/GenBank/DDBJ databases">
        <title>Forest soil microbial communities from Buena Vista Peninsula, Colon Province, Panama.</title>
        <authorList>
            <person name="Bouskill N."/>
        </authorList>
    </citation>
    <scope>NUCLEOTIDE SEQUENCE [LARGE SCALE GENOMIC DNA]</scope>
    <source>
        <strain evidence="13 14">GGS1</strain>
    </source>
</reference>
<proteinExistence type="predicted"/>
<comment type="caution">
    <text evidence="13">The sequence shown here is derived from an EMBL/GenBank/DDBJ whole genome shotgun (WGS) entry which is preliminary data.</text>
</comment>
<dbReference type="InterPro" id="IPR005467">
    <property type="entry name" value="His_kinase_dom"/>
</dbReference>
<dbReference type="EMBL" id="JARXVH010000037">
    <property type="protein sequence ID" value="MDH6222571.1"/>
    <property type="molecule type" value="Genomic_DNA"/>
</dbReference>
<dbReference type="EC" id="2.7.13.3" evidence="3"/>
<dbReference type="SMART" id="SM00304">
    <property type="entry name" value="HAMP"/>
    <property type="match status" value="1"/>
</dbReference>
<dbReference type="InterPro" id="IPR050428">
    <property type="entry name" value="TCS_sensor_his_kinase"/>
</dbReference>
<keyword evidence="9" id="KW-0902">Two-component regulatory system</keyword>
<evidence type="ECO:0000256" key="3">
    <source>
        <dbReference type="ARBA" id="ARBA00012438"/>
    </source>
</evidence>
<dbReference type="InterPro" id="IPR003660">
    <property type="entry name" value="HAMP_dom"/>
</dbReference>
<keyword evidence="7 13" id="KW-0418">Kinase</keyword>
<feature type="domain" description="Histidine kinase" evidence="11">
    <location>
        <begin position="206"/>
        <end position="418"/>
    </location>
</feature>
<dbReference type="InterPro" id="IPR003661">
    <property type="entry name" value="HisK_dim/P_dom"/>
</dbReference>
<feature type="domain" description="HAMP" evidence="12">
    <location>
        <begin position="145"/>
        <end position="198"/>
    </location>
</feature>
<keyword evidence="14" id="KW-1185">Reference proteome</keyword>
<dbReference type="CDD" id="cd00082">
    <property type="entry name" value="HisKA"/>
    <property type="match status" value="1"/>
</dbReference>
<evidence type="ECO:0000313" key="14">
    <source>
        <dbReference type="Proteomes" id="UP001160499"/>
    </source>
</evidence>
<evidence type="ECO:0000256" key="1">
    <source>
        <dbReference type="ARBA" id="ARBA00000085"/>
    </source>
</evidence>
<protein>
    <recommendedName>
        <fullName evidence="3">histidine kinase</fullName>
        <ecNumber evidence="3">2.7.13.3</ecNumber>
    </recommendedName>
</protein>
<evidence type="ECO:0000256" key="4">
    <source>
        <dbReference type="ARBA" id="ARBA00022553"/>
    </source>
</evidence>
<evidence type="ECO:0000256" key="6">
    <source>
        <dbReference type="ARBA" id="ARBA00022692"/>
    </source>
</evidence>
<dbReference type="Proteomes" id="UP001160499">
    <property type="component" value="Unassembled WGS sequence"/>
</dbReference>
<dbReference type="Pfam" id="PF00512">
    <property type="entry name" value="HisKA"/>
    <property type="match status" value="1"/>
</dbReference>
<keyword evidence="10" id="KW-0472">Membrane</keyword>
<dbReference type="GO" id="GO:0016301">
    <property type="term" value="F:kinase activity"/>
    <property type="evidence" value="ECO:0007669"/>
    <property type="project" value="UniProtKB-KW"/>
</dbReference>
<dbReference type="Gene3D" id="3.30.565.10">
    <property type="entry name" value="Histidine kinase-like ATPase, C-terminal domain"/>
    <property type="match status" value="1"/>
</dbReference>
<evidence type="ECO:0000256" key="5">
    <source>
        <dbReference type="ARBA" id="ARBA00022679"/>
    </source>
</evidence>
<evidence type="ECO:0000313" key="13">
    <source>
        <dbReference type="EMBL" id="MDH6222571.1"/>
    </source>
</evidence>
<keyword evidence="4" id="KW-0597">Phosphoprotein</keyword>
<dbReference type="SMART" id="SM00388">
    <property type="entry name" value="HisKA"/>
    <property type="match status" value="1"/>
</dbReference>
<organism evidence="13 14">
    <name type="scientific">Streptomyces pseudovenezuelae</name>
    <dbReference type="NCBI Taxonomy" id="67350"/>
    <lineage>
        <taxon>Bacteria</taxon>
        <taxon>Bacillati</taxon>
        <taxon>Actinomycetota</taxon>
        <taxon>Actinomycetes</taxon>
        <taxon>Kitasatosporales</taxon>
        <taxon>Streptomycetaceae</taxon>
        <taxon>Streptomyces</taxon>
        <taxon>Streptomyces aurantiacus group</taxon>
    </lineage>
</organism>
<accession>A0ABT6M202</accession>